<dbReference type="Gene3D" id="1.10.1200.10">
    <property type="entry name" value="ACP-like"/>
    <property type="match status" value="1"/>
</dbReference>
<dbReference type="EMBL" id="UINC01163099">
    <property type="protein sequence ID" value="SVD63217.1"/>
    <property type="molecule type" value="Genomic_DNA"/>
</dbReference>
<dbReference type="PROSITE" id="PS50075">
    <property type="entry name" value="CARRIER"/>
    <property type="match status" value="1"/>
</dbReference>
<accession>A0A382WWG4</accession>
<protein>
    <recommendedName>
        <fullName evidence="1">Carrier domain-containing protein</fullName>
    </recommendedName>
</protein>
<evidence type="ECO:0000313" key="2">
    <source>
        <dbReference type="EMBL" id="SVD63217.1"/>
    </source>
</evidence>
<dbReference type="SUPFAM" id="SSF47336">
    <property type="entry name" value="ACP-like"/>
    <property type="match status" value="1"/>
</dbReference>
<dbReference type="AlphaFoldDB" id="A0A382WWG4"/>
<proteinExistence type="predicted"/>
<dbReference type="Pfam" id="PF00550">
    <property type="entry name" value="PP-binding"/>
    <property type="match status" value="1"/>
</dbReference>
<organism evidence="2">
    <name type="scientific">marine metagenome</name>
    <dbReference type="NCBI Taxonomy" id="408172"/>
    <lineage>
        <taxon>unclassified sequences</taxon>
        <taxon>metagenomes</taxon>
        <taxon>ecological metagenomes</taxon>
    </lineage>
</organism>
<dbReference type="InterPro" id="IPR036736">
    <property type="entry name" value="ACP-like_sf"/>
</dbReference>
<name>A0A382WWG4_9ZZZZ</name>
<reference evidence="2" key="1">
    <citation type="submission" date="2018-05" db="EMBL/GenBank/DDBJ databases">
        <authorList>
            <person name="Lanie J.A."/>
            <person name="Ng W.-L."/>
            <person name="Kazmierczak K.M."/>
            <person name="Andrzejewski T.M."/>
            <person name="Davidsen T.M."/>
            <person name="Wayne K.J."/>
            <person name="Tettelin H."/>
            <person name="Glass J.I."/>
            <person name="Rusch D."/>
            <person name="Podicherti R."/>
            <person name="Tsui H.-C.T."/>
            <person name="Winkler M.E."/>
        </authorList>
    </citation>
    <scope>NUCLEOTIDE SEQUENCE</scope>
</reference>
<sequence>MNNRLQELTKIFIEVFGDESIVLDYETSSSDIDKWDSLNNMHLIVAIEDFYKIRFELKEIQSLQNVGELCEFVDKYLEG</sequence>
<feature type="domain" description="Carrier" evidence="1">
    <location>
        <begin position="1"/>
        <end position="77"/>
    </location>
</feature>
<dbReference type="InterPro" id="IPR009081">
    <property type="entry name" value="PP-bd_ACP"/>
</dbReference>
<evidence type="ECO:0000259" key="1">
    <source>
        <dbReference type="PROSITE" id="PS50075"/>
    </source>
</evidence>
<gene>
    <name evidence="2" type="ORF">METZ01_LOCUS416071</name>
</gene>